<evidence type="ECO:0000256" key="6">
    <source>
        <dbReference type="SAM" id="Phobius"/>
    </source>
</evidence>
<dbReference type="EMBL" id="ML996578">
    <property type="protein sequence ID" value="KAF2755147.1"/>
    <property type="molecule type" value="Genomic_DNA"/>
</dbReference>
<comment type="subcellular location">
    <subcellularLocation>
        <location evidence="1">Cell membrane</location>
        <topology evidence="1">Multi-pass membrane protein</topology>
    </subcellularLocation>
</comment>
<accession>A0A6A6W0P6</accession>
<dbReference type="Proteomes" id="UP000799437">
    <property type="component" value="Unassembled WGS sequence"/>
</dbReference>
<dbReference type="Pfam" id="PF01544">
    <property type="entry name" value="CorA"/>
    <property type="match status" value="1"/>
</dbReference>
<proteinExistence type="predicted"/>
<evidence type="ECO:0008006" key="9">
    <source>
        <dbReference type="Google" id="ProtNLM"/>
    </source>
</evidence>
<dbReference type="GO" id="GO:0050897">
    <property type="term" value="F:cobalt ion binding"/>
    <property type="evidence" value="ECO:0007669"/>
    <property type="project" value="TreeGrafter"/>
</dbReference>
<feature type="coiled-coil region" evidence="5">
    <location>
        <begin position="220"/>
        <end position="247"/>
    </location>
</feature>
<name>A0A6A6W0P6_9PEZI</name>
<evidence type="ECO:0000313" key="7">
    <source>
        <dbReference type="EMBL" id="KAF2755147.1"/>
    </source>
</evidence>
<keyword evidence="2 6" id="KW-0812">Transmembrane</keyword>
<feature type="transmembrane region" description="Helical" evidence="6">
    <location>
        <begin position="314"/>
        <end position="335"/>
    </location>
</feature>
<dbReference type="InterPro" id="IPR002523">
    <property type="entry name" value="MgTranspt_CorA/ZnTranspt_ZntB"/>
</dbReference>
<evidence type="ECO:0000256" key="5">
    <source>
        <dbReference type="SAM" id="Coils"/>
    </source>
</evidence>
<dbReference type="SUPFAM" id="SSF144083">
    <property type="entry name" value="Magnesium transport protein CorA, transmembrane region"/>
    <property type="match status" value="1"/>
</dbReference>
<dbReference type="PANTHER" id="PTHR46494:SF3">
    <property type="entry name" value="ZINC TRANSPORT PROTEIN ZNTB"/>
    <property type="match status" value="1"/>
</dbReference>
<keyword evidence="3 6" id="KW-1133">Transmembrane helix</keyword>
<dbReference type="RefSeq" id="XP_033597598.1">
    <property type="nucleotide sequence ID" value="XM_033748438.1"/>
</dbReference>
<dbReference type="AlphaFoldDB" id="A0A6A6W0P6"/>
<dbReference type="PANTHER" id="PTHR46494">
    <property type="entry name" value="CORA FAMILY METAL ION TRANSPORTER (EUROFUNG)"/>
    <property type="match status" value="1"/>
</dbReference>
<keyword evidence="5" id="KW-0175">Coiled coil</keyword>
<evidence type="ECO:0000256" key="3">
    <source>
        <dbReference type="ARBA" id="ARBA00022989"/>
    </source>
</evidence>
<dbReference type="InterPro" id="IPR045863">
    <property type="entry name" value="CorA_TM1_TM2"/>
</dbReference>
<dbReference type="GO" id="GO:0015087">
    <property type="term" value="F:cobalt ion transmembrane transporter activity"/>
    <property type="evidence" value="ECO:0007669"/>
    <property type="project" value="TreeGrafter"/>
</dbReference>
<dbReference type="GO" id="GO:0005886">
    <property type="term" value="C:plasma membrane"/>
    <property type="evidence" value="ECO:0007669"/>
    <property type="project" value="UniProtKB-SubCell"/>
</dbReference>
<keyword evidence="4 6" id="KW-0472">Membrane</keyword>
<dbReference type="GeneID" id="54489492"/>
<evidence type="ECO:0000256" key="2">
    <source>
        <dbReference type="ARBA" id="ARBA00022692"/>
    </source>
</evidence>
<gene>
    <name evidence="7" type="ORF">EJ05DRAFT_513456</name>
</gene>
<reference evidence="7" key="1">
    <citation type="journal article" date="2020" name="Stud. Mycol.">
        <title>101 Dothideomycetes genomes: a test case for predicting lifestyles and emergence of pathogens.</title>
        <authorList>
            <person name="Haridas S."/>
            <person name="Albert R."/>
            <person name="Binder M."/>
            <person name="Bloem J."/>
            <person name="Labutti K."/>
            <person name="Salamov A."/>
            <person name="Andreopoulos B."/>
            <person name="Baker S."/>
            <person name="Barry K."/>
            <person name="Bills G."/>
            <person name="Bluhm B."/>
            <person name="Cannon C."/>
            <person name="Castanera R."/>
            <person name="Culley D."/>
            <person name="Daum C."/>
            <person name="Ezra D."/>
            <person name="Gonzalez J."/>
            <person name="Henrissat B."/>
            <person name="Kuo A."/>
            <person name="Liang C."/>
            <person name="Lipzen A."/>
            <person name="Lutzoni F."/>
            <person name="Magnuson J."/>
            <person name="Mondo S."/>
            <person name="Nolan M."/>
            <person name="Ohm R."/>
            <person name="Pangilinan J."/>
            <person name="Park H.-J."/>
            <person name="Ramirez L."/>
            <person name="Alfaro M."/>
            <person name="Sun H."/>
            <person name="Tritt A."/>
            <person name="Yoshinaga Y."/>
            <person name="Zwiers L.-H."/>
            <person name="Turgeon B."/>
            <person name="Goodwin S."/>
            <person name="Spatafora J."/>
            <person name="Crous P."/>
            <person name="Grigoriev I."/>
        </authorList>
    </citation>
    <scope>NUCLEOTIDE SEQUENCE</scope>
    <source>
        <strain evidence="7">CBS 121739</strain>
    </source>
</reference>
<protein>
    <recommendedName>
        <fullName evidence="9">Magnesium transporter</fullName>
    </recommendedName>
</protein>
<evidence type="ECO:0000256" key="4">
    <source>
        <dbReference type="ARBA" id="ARBA00023136"/>
    </source>
</evidence>
<feature type="transmembrane region" description="Helical" evidence="6">
    <location>
        <begin position="284"/>
        <end position="302"/>
    </location>
</feature>
<dbReference type="OrthoDB" id="3793262at2759"/>
<dbReference type="GO" id="GO:0000287">
    <property type="term" value="F:magnesium ion binding"/>
    <property type="evidence" value="ECO:0007669"/>
    <property type="project" value="TreeGrafter"/>
</dbReference>
<dbReference type="GO" id="GO:0015095">
    <property type="term" value="F:magnesium ion transmembrane transporter activity"/>
    <property type="evidence" value="ECO:0007669"/>
    <property type="project" value="TreeGrafter"/>
</dbReference>
<keyword evidence="8" id="KW-1185">Reference proteome</keyword>
<organism evidence="7 8">
    <name type="scientific">Pseudovirgaria hyperparasitica</name>
    <dbReference type="NCBI Taxonomy" id="470096"/>
    <lineage>
        <taxon>Eukaryota</taxon>
        <taxon>Fungi</taxon>
        <taxon>Dikarya</taxon>
        <taxon>Ascomycota</taxon>
        <taxon>Pezizomycotina</taxon>
        <taxon>Dothideomycetes</taxon>
        <taxon>Dothideomycetes incertae sedis</taxon>
        <taxon>Acrospermales</taxon>
        <taxon>Acrospermaceae</taxon>
        <taxon>Pseudovirgaria</taxon>
    </lineage>
</organism>
<sequence length="377" mass="43002">MQIEKSTLQCLLETCDFPPYLPEVWKSDQFHMSRYLQCDDSGTPEALSIVLRAPRNSKIINLALRVRISDLSAAALLATAKEETNFSILTRWHRLSAAHRAHPAALLQLVFEQRVDSYLQWLNHLRREVMELETATGMTRPGWGRPLSEAQKTFFADWHNLLRQQHAVSVELCHCETVMRYMIKLGEFCSATLCQMEKLRSEIGGVGTEKASYAAVKGRIEFYKAKIEFARDKLDEMMKRIQAQIQVSFSLVAQKDSERNLLVALNSAKVAQLAARDSETMKSITVITLIFLPASLVTSIWQANVFNIQGDANWRVYTGTCVGITGIVLFIWNAYRYMRAKVRARSEAFDDSDIFSKGMNKDRNSIPTRDLEHLFKP</sequence>
<dbReference type="Gene3D" id="1.20.58.340">
    <property type="entry name" value="Magnesium transport protein CorA, transmembrane region"/>
    <property type="match status" value="1"/>
</dbReference>
<evidence type="ECO:0000313" key="8">
    <source>
        <dbReference type="Proteomes" id="UP000799437"/>
    </source>
</evidence>
<evidence type="ECO:0000256" key="1">
    <source>
        <dbReference type="ARBA" id="ARBA00004651"/>
    </source>
</evidence>